<proteinExistence type="predicted"/>
<dbReference type="Gene3D" id="3.30.420.10">
    <property type="entry name" value="Ribonuclease H-like superfamily/Ribonuclease H"/>
    <property type="match status" value="1"/>
</dbReference>
<name>A0A9W6TUI2_9STRA</name>
<evidence type="ECO:0000313" key="1">
    <source>
        <dbReference type="EMBL" id="GMF19635.1"/>
    </source>
</evidence>
<keyword evidence="2" id="KW-1185">Reference proteome</keyword>
<dbReference type="AlphaFoldDB" id="A0A9W6TUI2"/>
<evidence type="ECO:0000313" key="2">
    <source>
        <dbReference type="Proteomes" id="UP001165083"/>
    </source>
</evidence>
<protein>
    <submittedName>
        <fullName evidence="1">Unnamed protein product</fullName>
    </submittedName>
</protein>
<accession>A0A9W6TUI2</accession>
<dbReference type="Proteomes" id="UP001165083">
    <property type="component" value="Unassembled WGS sequence"/>
</dbReference>
<dbReference type="InterPro" id="IPR036397">
    <property type="entry name" value="RNaseH_sf"/>
</dbReference>
<dbReference type="OrthoDB" id="110005at2759"/>
<dbReference type="EMBL" id="BSXW01000352">
    <property type="protein sequence ID" value="GMF19635.1"/>
    <property type="molecule type" value="Genomic_DNA"/>
</dbReference>
<organism evidence="1 2">
    <name type="scientific">Phytophthora lilii</name>
    <dbReference type="NCBI Taxonomy" id="2077276"/>
    <lineage>
        <taxon>Eukaryota</taxon>
        <taxon>Sar</taxon>
        <taxon>Stramenopiles</taxon>
        <taxon>Oomycota</taxon>
        <taxon>Peronosporomycetes</taxon>
        <taxon>Peronosporales</taxon>
        <taxon>Peronosporaceae</taxon>
        <taxon>Phytophthora</taxon>
    </lineage>
</organism>
<gene>
    <name evidence="1" type="ORF">Plil01_000752900</name>
</gene>
<sequence>MIWTPTLRQRCGALRTKIKPEHVEYMVSLLVDNCLLTLYDLVEELKVRYDIDVSPSTVYKALDAICYTCKKIHSKPSDMNSDRVKVERRQYVKDIIQEQAQRKRILYFDETNFNLLCTRNFGWSRRESRAVVVRPGSRGEKLGIIPCISTSGLEHVQYCWGTNYAEAIVTFLTSRWTNR</sequence>
<dbReference type="GO" id="GO:0003676">
    <property type="term" value="F:nucleic acid binding"/>
    <property type="evidence" value="ECO:0007669"/>
    <property type="project" value="InterPro"/>
</dbReference>
<comment type="caution">
    <text evidence="1">The sequence shown here is derived from an EMBL/GenBank/DDBJ whole genome shotgun (WGS) entry which is preliminary data.</text>
</comment>
<reference evidence="1" key="1">
    <citation type="submission" date="2023-04" db="EMBL/GenBank/DDBJ databases">
        <title>Phytophthora lilii NBRC 32176.</title>
        <authorList>
            <person name="Ichikawa N."/>
            <person name="Sato H."/>
            <person name="Tonouchi N."/>
        </authorList>
    </citation>
    <scope>NUCLEOTIDE SEQUENCE</scope>
    <source>
        <strain evidence="1">NBRC 32176</strain>
    </source>
</reference>